<dbReference type="InterPro" id="IPR000120">
    <property type="entry name" value="Amidase"/>
</dbReference>
<dbReference type="InterPro" id="IPR036928">
    <property type="entry name" value="AS_sf"/>
</dbReference>
<sequence>MVNGTSLKEVHKLIETINPTYNIFNKITSLNELLKQQKNTNKPVVRYALKDNIASSDLPMTCSSKILMGFQPKYDATVTHLLKKQDNWVNLGKLNLDEFGMGSGGVHSSFGPVKNPLYNPIPESVMDSIRNNTKCDVDIDYSENRVTGGSSSGSTALASAIIPKSNINDERIAHFTLGTDTGGSVRLPAAWCNISSFKPSYGRISRFGVVPYAQSLDTVGILSADVNTIETVYDVLNQYDPKDPTSMNESIRNELSYIDRFDEIHDFVSIGVIQEFNISGIPNSTNEIYTQVLSEILSDEKNFDLKSVSIEKINESLPIYFTIAPAEASSNLARFDGIRYGPKVEDKTDVNIFENTRNLFGDEVQKRILLGNYNLSSEVYEDKFKKAQILRTELIEAFNNCFKDKHPLYNSTDNMSDKVDVLISLTGVDKAPLLSEFLSSNSVSPLDEFCNDVFTIPMSLAGLPCISIPIRDTGISIQITGQYGYDKKVLGIAKKIKSKFLD</sequence>
<dbReference type="PANTHER" id="PTHR11895:SF7">
    <property type="entry name" value="GLUTAMYL-TRNA(GLN) AMIDOTRANSFERASE SUBUNIT A, MITOCHONDRIAL"/>
    <property type="match status" value="1"/>
</dbReference>
<evidence type="ECO:0000313" key="3">
    <source>
        <dbReference type="Proteomes" id="UP000183365"/>
    </source>
</evidence>
<evidence type="ECO:0000313" key="2">
    <source>
        <dbReference type="EMBL" id="SGZ38560.1"/>
    </source>
</evidence>
<dbReference type="VEuPathDB" id="FungiDB:HGUI_00760"/>
<keyword evidence="2" id="KW-0808">Transferase</keyword>
<dbReference type="InterPro" id="IPR023631">
    <property type="entry name" value="Amidase_dom"/>
</dbReference>
<dbReference type="AlphaFoldDB" id="A0A1L0AWS0"/>
<dbReference type="Gene3D" id="3.90.1300.10">
    <property type="entry name" value="Amidase signature (AS) domain"/>
    <property type="match status" value="1"/>
</dbReference>
<dbReference type="SUPFAM" id="SSF75304">
    <property type="entry name" value="Amidase signature (AS) enzymes"/>
    <property type="match status" value="1"/>
</dbReference>
<organism evidence="2 3">
    <name type="scientific">Hanseniaspora guilliermondii</name>
    <dbReference type="NCBI Taxonomy" id="56406"/>
    <lineage>
        <taxon>Eukaryota</taxon>
        <taxon>Fungi</taxon>
        <taxon>Dikarya</taxon>
        <taxon>Ascomycota</taxon>
        <taxon>Saccharomycotina</taxon>
        <taxon>Saccharomycetes</taxon>
        <taxon>Saccharomycodales</taxon>
        <taxon>Saccharomycodaceae</taxon>
        <taxon>Hanseniaspora</taxon>
    </lineage>
</organism>
<feature type="domain" description="Amidase" evidence="1">
    <location>
        <begin position="45"/>
        <end position="118"/>
    </location>
</feature>
<dbReference type="GO" id="GO:0016740">
    <property type="term" value="F:transferase activity"/>
    <property type="evidence" value="ECO:0007669"/>
    <property type="project" value="UniProtKB-KW"/>
</dbReference>
<dbReference type="PANTHER" id="PTHR11895">
    <property type="entry name" value="TRANSAMIDASE"/>
    <property type="match status" value="1"/>
</dbReference>
<dbReference type="GO" id="GO:0070681">
    <property type="term" value="P:glutaminyl-tRNAGln biosynthesis via transamidation"/>
    <property type="evidence" value="ECO:0007669"/>
    <property type="project" value="EnsemblFungi"/>
</dbReference>
<protein>
    <submittedName>
        <fullName evidence="2">Related to Glutamyl-tRNA(Gln) amidotransferase subunit A, mitochondrial</fullName>
    </submittedName>
</protein>
<name>A0A1L0AWS0_9ASCO</name>
<dbReference type="GO" id="GO:0007029">
    <property type="term" value="P:endoplasmic reticulum organization"/>
    <property type="evidence" value="ECO:0007669"/>
    <property type="project" value="EnsemblFungi"/>
</dbReference>
<gene>
    <name evidence="2" type="ORF">HGUI_00760</name>
</gene>
<dbReference type="Pfam" id="PF01425">
    <property type="entry name" value="Amidase"/>
    <property type="match status" value="2"/>
</dbReference>
<proteinExistence type="predicted"/>
<keyword evidence="3" id="KW-1185">Reference proteome</keyword>
<dbReference type="GO" id="GO:0032543">
    <property type="term" value="P:mitochondrial translation"/>
    <property type="evidence" value="ECO:0007669"/>
    <property type="project" value="TreeGrafter"/>
</dbReference>
<accession>A0A1L0AWS0</accession>
<dbReference type="GO" id="GO:0050567">
    <property type="term" value="F:glutaminyl-tRNA synthase (glutamine-hydrolyzing) activity"/>
    <property type="evidence" value="ECO:0007669"/>
    <property type="project" value="EnsemblFungi"/>
</dbReference>
<dbReference type="OrthoDB" id="421993at2759"/>
<reference evidence="3" key="1">
    <citation type="submission" date="2016-11" db="EMBL/GenBank/DDBJ databases">
        <authorList>
            <person name="Guldener U."/>
        </authorList>
    </citation>
    <scope>NUCLEOTIDE SEQUENCE [LARGE SCALE GENOMIC DNA]</scope>
</reference>
<dbReference type="Proteomes" id="UP000183365">
    <property type="component" value="Unassembled WGS sequence"/>
</dbReference>
<dbReference type="GO" id="GO:0030956">
    <property type="term" value="C:glutamyl-tRNA(Gln) amidotransferase complex"/>
    <property type="evidence" value="ECO:0007669"/>
    <property type="project" value="EnsemblFungi"/>
</dbReference>
<feature type="domain" description="Amidase" evidence="1">
    <location>
        <begin position="141"/>
        <end position="490"/>
    </location>
</feature>
<evidence type="ECO:0000259" key="1">
    <source>
        <dbReference type="Pfam" id="PF01425"/>
    </source>
</evidence>
<dbReference type="EMBL" id="FQNF01000009">
    <property type="protein sequence ID" value="SGZ38560.1"/>
    <property type="molecule type" value="Genomic_DNA"/>
</dbReference>
<dbReference type="GO" id="GO:0005739">
    <property type="term" value="C:mitochondrion"/>
    <property type="evidence" value="ECO:0007669"/>
    <property type="project" value="EnsemblFungi"/>
</dbReference>